<comment type="caution">
    <text evidence="1">The sequence shown here is derived from an EMBL/GenBank/DDBJ whole genome shotgun (WGS) entry which is preliminary data.</text>
</comment>
<dbReference type="InterPro" id="IPR029034">
    <property type="entry name" value="Cystine-knot_cytokine"/>
</dbReference>
<evidence type="ECO:0000313" key="2">
    <source>
        <dbReference type="Proteomes" id="UP001283361"/>
    </source>
</evidence>
<proteinExistence type="predicted"/>
<organism evidence="1 2">
    <name type="scientific">Elysia crispata</name>
    <name type="common">lettuce slug</name>
    <dbReference type="NCBI Taxonomy" id="231223"/>
    <lineage>
        <taxon>Eukaryota</taxon>
        <taxon>Metazoa</taxon>
        <taxon>Spiralia</taxon>
        <taxon>Lophotrochozoa</taxon>
        <taxon>Mollusca</taxon>
        <taxon>Gastropoda</taxon>
        <taxon>Heterobranchia</taxon>
        <taxon>Euthyneura</taxon>
        <taxon>Panpulmonata</taxon>
        <taxon>Sacoglossa</taxon>
        <taxon>Placobranchoidea</taxon>
        <taxon>Plakobranchidae</taxon>
        <taxon>Elysia</taxon>
    </lineage>
</organism>
<name>A0AAE1AP62_9GAST</name>
<dbReference type="EMBL" id="JAWDGP010001473">
    <property type="protein sequence ID" value="KAK3791313.1"/>
    <property type="molecule type" value="Genomic_DNA"/>
</dbReference>
<keyword evidence="2" id="KW-1185">Reference proteome</keyword>
<evidence type="ECO:0008006" key="3">
    <source>
        <dbReference type="Google" id="ProtNLM"/>
    </source>
</evidence>
<evidence type="ECO:0000313" key="1">
    <source>
        <dbReference type="EMBL" id="KAK3791313.1"/>
    </source>
</evidence>
<gene>
    <name evidence="1" type="ORF">RRG08_012500</name>
</gene>
<dbReference type="AlphaFoldDB" id="A0AAE1AP62"/>
<reference evidence="1" key="1">
    <citation type="journal article" date="2023" name="G3 (Bethesda)">
        <title>A reference genome for the long-term kleptoplast-retaining sea slug Elysia crispata morphotype clarki.</title>
        <authorList>
            <person name="Eastman K.E."/>
            <person name="Pendleton A.L."/>
            <person name="Shaikh M.A."/>
            <person name="Suttiyut T."/>
            <person name="Ogas R."/>
            <person name="Tomko P."/>
            <person name="Gavelis G."/>
            <person name="Widhalm J.R."/>
            <person name="Wisecaver J.H."/>
        </authorList>
    </citation>
    <scope>NUCLEOTIDE SEQUENCE</scope>
    <source>
        <strain evidence="1">ECLA1</strain>
    </source>
</reference>
<dbReference type="SUPFAM" id="SSF57501">
    <property type="entry name" value="Cystine-knot cytokines"/>
    <property type="match status" value="1"/>
</dbReference>
<dbReference type="Proteomes" id="UP001283361">
    <property type="component" value="Unassembled WGS sequence"/>
</dbReference>
<sequence length="249" mass="26919">MILGLNSRVIVNKAGEVIGIEVPAGRLLAQISDLVPRVRPSQEIMPLSAVALESSTILQDGDSNDTIFTDLNDLKASLGPNFEFVLDDGGQIIGLAANHTHNTTKTAKTGKKSSLSNTKSWFLSHKFSPFSKLAKAISKSSKSADDVSVCCSTREFFYFNKTLVDYYGRPQVIAQINEVGVYQLIRHGLCGATGACSGQCDQIYVTVPLVVHPTQAGQQVSFSLFKIPGYCTCRVRSSRSALIKNIVSD</sequence>
<accession>A0AAE1AP62</accession>
<protein>
    <recommendedName>
        <fullName evidence="3">Spaetzle domain-containing protein</fullName>
    </recommendedName>
</protein>
<dbReference type="Gene3D" id="2.10.90.10">
    <property type="entry name" value="Cystine-knot cytokines"/>
    <property type="match status" value="1"/>
</dbReference>